<accession>A0ABQ0GAH4</accession>
<dbReference type="RefSeq" id="XP_070916496.1">
    <property type="nucleotide sequence ID" value="XM_071060395.1"/>
</dbReference>
<keyword evidence="3" id="KW-1185">Reference proteome</keyword>
<dbReference type="EMBL" id="BAAFSV010000002">
    <property type="protein sequence ID" value="GAB1314765.1"/>
    <property type="molecule type" value="Genomic_DNA"/>
</dbReference>
<proteinExistence type="predicted"/>
<gene>
    <name evidence="2" type="ORF">MFIFM68171_04975</name>
</gene>
<organism evidence="2 3">
    <name type="scientific">Madurella fahalii</name>
    <dbReference type="NCBI Taxonomy" id="1157608"/>
    <lineage>
        <taxon>Eukaryota</taxon>
        <taxon>Fungi</taxon>
        <taxon>Dikarya</taxon>
        <taxon>Ascomycota</taxon>
        <taxon>Pezizomycotina</taxon>
        <taxon>Sordariomycetes</taxon>
        <taxon>Sordariomycetidae</taxon>
        <taxon>Sordariales</taxon>
        <taxon>Sordariales incertae sedis</taxon>
        <taxon>Madurella</taxon>
    </lineage>
</organism>
<comment type="caution">
    <text evidence="2">The sequence shown here is derived from an EMBL/GenBank/DDBJ whole genome shotgun (WGS) entry which is preliminary data.</text>
</comment>
<sequence length="90" mass="9966">MTFGLQDPSAAFADFSLPDSLRALETTDNFPEWGQPAALRTTLHRHQKQALWFFLSRESTDNNDSYCGSASSYSNPSSSASMRLLTSAEQ</sequence>
<evidence type="ECO:0000256" key="1">
    <source>
        <dbReference type="SAM" id="MobiDB-lite"/>
    </source>
</evidence>
<dbReference type="Proteomes" id="UP001628179">
    <property type="component" value="Unassembled WGS sequence"/>
</dbReference>
<dbReference type="GeneID" id="98175718"/>
<feature type="compositionally biased region" description="Low complexity" evidence="1">
    <location>
        <begin position="65"/>
        <end position="81"/>
    </location>
</feature>
<protein>
    <submittedName>
        <fullName evidence="2">Uncharacterized protein</fullName>
    </submittedName>
</protein>
<name>A0ABQ0GAH4_9PEZI</name>
<feature type="region of interest" description="Disordered" evidence="1">
    <location>
        <begin position="59"/>
        <end position="90"/>
    </location>
</feature>
<evidence type="ECO:0000313" key="3">
    <source>
        <dbReference type="Proteomes" id="UP001628179"/>
    </source>
</evidence>
<evidence type="ECO:0000313" key="2">
    <source>
        <dbReference type="EMBL" id="GAB1314765.1"/>
    </source>
</evidence>
<reference evidence="2 3" key="1">
    <citation type="submission" date="2024-09" db="EMBL/GenBank/DDBJ databases">
        <title>Itraconazole resistance in Madurella fahalii resulting from another homologue of gene encoding cytochrome P450 14-alpha sterol demethylase (CYP51).</title>
        <authorList>
            <person name="Yoshioka I."/>
            <person name="Fahal A.H."/>
            <person name="Kaneko S."/>
            <person name="Yaguchi T."/>
        </authorList>
    </citation>
    <scope>NUCLEOTIDE SEQUENCE [LARGE SCALE GENOMIC DNA]</scope>
    <source>
        <strain evidence="2 3">IFM 68171</strain>
    </source>
</reference>